<keyword evidence="5" id="KW-0808">Transferase</keyword>
<name>A0A347ZQ91_9CHLR</name>
<keyword evidence="6" id="KW-1185">Reference proteome</keyword>
<keyword evidence="3" id="KW-0812">Transmembrane</keyword>
<reference evidence="5 6" key="1">
    <citation type="submission" date="2018-08" db="EMBL/GenBank/DDBJ databases">
        <title>Genomic Encyclopedia of Type Strains, Phase IV (KMG-IV): sequencing the most valuable type-strain genomes for metagenomic binning, comparative biology and taxonomic classification.</title>
        <authorList>
            <person name="Goeker M."/>
        </authorList>
    </citation>
    <scope>NUCLEOTIDE SEQUENCE [LARGE SCALE GENOMIC DNA]</scope>
    <source>
        <strain evidence="5 6">DSM 23923</strain>
    </source>
</reference>
<dbReference type="GO" id="GO:0016780">
    <property type="term" value="F:phosphotransferase activity, for other substituted phosphate groups"/>
    <property type="evidence" value="ECO:0007669"/>
    <property type="project" value="TreeGrafter"/>
</dbReference>
<evidence type="ECO:0000256" key="3">
    <source>
        <dbReference type="SAM" id="Phobius"/>
    </source>
</evidence>
<dbReference type="EMBL" id="QUMS01000004">
    <property type="protein sequence ID" value="REG06198.1"/>
    <property type="molecule type" value="Genomic_DNA"/>
</dbReference>
<accession>A0A347ZQ91</accession>
<feature type="domain" description="Bacterial sugar transferase" evidence="4">
    <location>
        <begin position="37"/>
        <end position="211"/>
    </location>
</feature>
<evidence type="ECO:0000259" key="4">
    <source>
        <dbReference type="Pfam" id="PF02397"/>
    </source>
</evidence>
<gene>
    <name evidence="5" type="ORF">DFR64_2630</name>
</gene>
<evidence type="ECO:0000256" key="2">
    <source>
        <dbReference type="SAM" id="MobiDB-lite"/>
    </source>
</evidence>
<dbReference type="PANTHER" id="PTHR30576">
    <property type="entry name" value="COLANIC BIOSYNTHESIS UDP-GLUCOSE LIPID CARRIER TRANSFERASE"/>
    <property type="match status" value="1"/>
</dbReference>
<organism evidence="5 6">
    <name type="scientific">Pelolinea submarina</name>
    <dbReference type="NCBI Taxonomy" id="913107"/>
    <lineage>
        <taxon>Bacteria</taxon>
        <taxon>Bacillati</taxon>
        <taxon>Chloroflexota</taxon>
        <taxon>Anaerolineae</taxon>
        <taxon>Anaerolineales</taxon>
        <taxon>Anaerolineaceae</taxon>
        <taxon>Pelolinea</taxon>
    </lineage>
</organism>
<feature type="region of interest" description="Disordered" evidence="2">
    <location>
        <begin position="221"/>
        <end position="241"/>
    </location>
</feature>
<dbReference type="InterPro" id="IPR003362">
    <property type="entry name" value="Bact_transf"/>
</dbReference>
<evidence type="ECO:0000313" key="6">
    <source>
        <dbReference type="Proteomes" id="UP000256388"/>
    </source>
</evidence>
<dbReference type="Proteomes" id="UP000256388">
    <property type="component" value="Unassembled WGS sequence"/>
</dbReference>
<dbReference type="Pfam" id="PF02397">
    <property type="entry name" value="Bac_transf"/>
    <property type="match status" value="1"/>
</dbReference>
<feature type="transmembrane region" description="Helical" evidence="3">
    <location>
        <begin position="39"/>
        <end position="65"/>
    </location>
</feature>
<sequence length="241" mass="27542">MFRLLYRTQPQQAFFKGSFLVKCSCMNKSIRPIPPGKRLFDILFSLLVLVLLSPVILILALLLWVTQGWPVFFTQVRPGLDGRLFKLVKFRTMRAAFDANGKPLPDEQRITGLGHFMRRTSLDELPEFFNVLMGDMSVVGPRPLLVQYLERYSPEQARRHDVLPGVTGWAQVNGRNALTWDEKFKLDVWYVDHWSFGLDLRIILMTVAGLFKPQGISQPGHATMPEFMGNSPDSEKSNNSD</sequence>
<protein>
    <submittedName>
        <fullName evidence="5">Lipopolysaccharide/colanic/teichoic acid biosynthesis glycosyltransferase</fullName>
    </submittedName>
</protein>
<comment type="similarity">
    <text evidence="1">Belongs to the bacterial sugar transferase family.</text>
</comment>
<dbReference type="PANTHER" id="PTHR30576:SF8">
    <property type="entry name" value="UNDECAPRENYL-PHOSPHATE GALACTOSE PHOSPHOTRANSFERASE"/>
    <property type="match status" value="1"/>
</dbReference>
<evidence type="ECO:0000313" key="5">
    <source>
        <dbReference type="EMBL" id="REG06198.1"/>
    </source>
</evidence>
<evidence type="ECO:0000256" key="1">
    <source>
        <dbReference type="ARBA" id="ARBA00006464"/>
    </source>
</evidence>
<keyword evidence="3" id="KW-0472">Membrane</keyword>
<dbReference type="AlphaFoldDB" id="A0A347ZQ91"/>
<comment type="caution">
    <text evidence="5">The sequence shown here is derived from an EMBL/GenBank/DDBJ whole genome shotgun (WGS) entry which is preliminary data.</text>
</comment>
<proteinExistence type="inferred from homology"/>
<keyword evidence="3" id="KW-1133">Transmembrane helix</keyword>